<evidence type="ECO:0000256" key="1">
    <source>
        <dbReference type="SAM" id="Phobius"/>
    </source>
</evidence>
<gene>
    <name evidence="2" type="ORF">PCG10_004108</name>
</gene>
<feature type="non-terminal residue" evidence="2">
    <location>
        <position position="1"/>
    </location>
</feature>
<keyword evidence="1" id="KW-0812">Transmembrane</keyword>
<name>A0A9P5GQC6_PENCR</name>
<protein>
    <submittedName>
        <fullName evidence="2">Uncharacterized protein</fullName>
    </submittedName>
</protein>
<organism evidence="2 3">
    <name type="scientific">Penicillium crustosum</name>
    <name type="common">Blue mold fungus</name>
    <dbReference type="NCBI Taxonomy" id="36656"/>
    <lineage>
        <taxon>Eukaryota</taxon>
        <taxon>Fungi</taxon>
        <taxon>Dikarya</taxon>
        <taxon>Ascomycota</taxon>
        <taxon>Pezizomycotina</taxon>
        <taxon>Eurotiomycetes</taxon>
        <taxon>Eurotiomycetidae</taxon>
        <taxon>Eurotiales</taxon>
        <taxon>Aspergillaceae</taxon>
        <taxon>Penicillium</taxon>
    </lineage>
</organism>
<dbReference type="EMBL" id="JAAOZQ010000022">
    <property type="protein sequence ID" value="KAF7526413.1"/>
    <property type="molecule type" value="Genomic_DNA"/>
</dbReference>
<dbReference type="AlphaFoldDB" id="A0A9P5GQC6"/>
<sequence length="62" mass="6974">PLPLAHSGNDDGVVVEILRMAAEKGVDTALKIGGVILLFLFLRDLIAFWFWWGRSELSRYVT</sequence>
<accession>A0A9P5GQC6</accession>
<evidence type="ECO:0000313" key="2">
    <source>
        <dbReference type="EMBL" id="KAF7526413.1"/>
    </source>
</evidence>
<keyword evidence="1" id="KW-1133">Transmembrane helix</keyword>
<dbReference type="Proteomes" id="UP000701341">
    <property type="component" value="Unassembled WGS sequence"/>
</dbReference>
<keyword evidence="1" id="KW-0472">Membrane</keyword>
<keyword evidence="3" id="KW-1185">Reference proteome</keyword>
<feature type="transmembrane region" description="Helical" evidence="1">
    <location>
        <begin position="29"/>
        <end position="52"/>
    </location>
</feature>
<comment type="caution">
    <text evidence="2">The sequence shown here is derived from an EMBL/GenBank/DDBJ whole genome shotgun (WGS) entry which is preliminary data.</text>
</comment>
<evidence type="ECO:0000313" key="3">
    <source>
        <dbReference type="Proteomes" id="UP000701341"/>
    </source>
</evidence>
<reference evidence="2" key="1">
    <citation type="submission" date="2020-02" db="EMBL/GenBank/DDBJ databases">
        <authorList>
            <person name="Lichtner F.J."/>
        </authorList>
    </citation>
    <scope>NUCLEOTIDE SEQUENCE</scope>
    <source>
        <strain evidence="2">G10</strain>
    </source>
</reference>
<proteinExistence type="predicted"/>